<sequence length="280" mass="29323">MRLHVQIGVPNPGDVSLDAIASCFPYGTLLPIVVEKGGLLGSSRAGLPADEPVEAHMTVACCCVTVGWGVPVGWDSPAGYLEAEEAEVKRDDETAAFDKQAEASAILNKEAGASALEAVPATTVADETLEPTVASTPSTTPTRAEMTPGSPEMRARAALVQKRWASRVLTPYEAFKLLGDEDAIEVYDVRTSEQAANHEINGCKGTTVLGAKSLPLDDIVSGMVDVPPSELPIILVCSRGPKSLVALDYLAEACPKAVCIEGGITAWDVAKLPTQSVRGQ</sequence>
<dbReference type="GO" id="GO:0005525">
    <property type="term" value="F:GTP binding"/>
    <property type="evidence" value="ECO:0007669"/>
    <property type="project" value="UniProtKB-KW"/>
</dbReference>
<dbReference type="InterPro" id="IPR036873">
    <property type="entry name" value="Rhodanese-like_dom_sf"/>
</dbReference>
<keyword evidence="2" id="KW-0342">GTP-binding</keyword>
<protein>
    <recommendedName>
        <fullName evidence="4">Rhodanese domain-containing protein</fullName>
    </recommendedName>
</protein>
<keyword evidence="6" id="KW-1185">Reference proteome</keyword>
<dbReference type="Gene3D" id="3.40.250.10">
    <property type="entry name" value="Rhodanese-like domain"/>
    <property type="match status" value="1"/>
</dbReference>
<feature type="domain" description="Rhodanese" evidence="4">
    <location>
        <begin position="210"/>
        <end position="276"/>
    </location>
</feature>
<dbReference type="InterPro" id="IPR037103">
    <property type="entry name" value="Tubulin/FtsZ-like_C"/>
</dbReference>
<dbReference type="SUPFAM" id="SSF52821">
    <property type="entry name" value="Rhodanese/Cell cycle control phosphatase"/>
    <property type="match status" value="1"/>
</dbReference>
<name>A0A0M0JW34_9EUKA</name>
<evidence type="ECO:0000256" key="3">
    <source>
        <dbReference type="SAM" id="MobiDB-lite"/>
    </source>
</evidence>
<dbReference type="Gene3D" id="3.30.1330.20">
    <property type="entry name" value="Tubulin/FtsZ, C-terminal domain"/>
    <property type="match status" value="1"/>
</dbReference>
<dbReference type="PROSITE" id="PS50206">
    <property type="entry name" value="RHODANESE_3"/>
    <property type="match status" value="1"/>
</dbReference>
<dbReference type="OrthoDB" id="193238at2759"/>
<evidence type="ECO:0000256" key="2">
    <source>
        <dbReference type="ARBA" id="ARBA00023134"/>
    </source>
</evidence>
<dbReference type="InterPro" id="IPR011719">
    <property type="entry name" value="CHP02058"/>
</dbReference>
<organism evidence="5 6">
    <name type="scientific">Chrysochromulina tobinii</name>
    <dbReference type="NCBI Taxonomy" id="1460289"/>
    <lineage>
        <taxon>Eukaryota</taxon>
        <taxon>Haptista</taxon>
        <taxon>Haptophyta</taxon>
        <taxon>Prymnesiophyceae</taxon>
        <taxon>Prymnesiales</taxon>
        <taxon>Chrysochromulinaceae</taxon>
        <taxon>Chrysochromulina</taxon>
    </lineage>
</organism>
<dbReference type="InterPro" id="IPR001763">
    <property type="entry name" value="Rhodanese-like_dom"/>
</dbReference>
<feature type="region of interest" description="Disordered" evidence="3">
    <location>
        <begin position="132"/>
        <end position="151"/>
    </location>
</feature>
<dbReference type="Pfam" id="PF09585">
    <property type="entry name" value="Lin0512_fam"/>
    <property type="match status" value="1"/>
</dbReference>
<accession>A0A0M0JW34</accession>
<dbReference type="EMBL" id="JWZX01002169">
    <property type="protein sequence ID" value="KOO30755.1"/>
    <property type="molecule type" value="Genomic_DNA"/>
</dbReference>
<proteinExistence type="predicted"/>
<evidence type="ECO:0000313" key="5">
    <source>
        <dbReference type="EMBL" id="KOO30755.1"/>
    </source>
</evidence>
<gene>
    <name evidence="5" type="ORF">Ctob_011570</name>
</gene>
<dbReference type="Proteomes" id="UP000037460">
    <property type="component" value="Unassembled WGS sequence"/>
</dbReference>
<evidence type="ECO:0000313" key="6">
    <source>
        <dbReference type="Proteomes" id="UP000037460"/>
    </source>
</evidence>
<dbReference type="AlphaFoldDB" id="A0A0M0JW34"/>
<evidence type="ECO:0000259" key="4">
    <source>
        <dbReference type="PROSITE" id="PS50206"/>
    </source>
</evidence>
<comment type="caution">
    <text evidence="5">The sequence shown here is derived from an EMBL/GenBank/DDBJ whole genome shotgun (WGS) entry which is preliminary data.</text>
</comment>
<keyword evidence="1" id="KW-0547">Nucleotide-binding</keyword>
<dbReference type="CDD" id="cd00158">
    <property type="entry name" value="RHOD"/>
    <property type="match status" value="1"/>
</dbReference>
<reference evidence="6" key="1">
    <citation type="journal article" date="2015" name="PLoS Genet.">
        <title>Genome Sequence and Transcriptome Analyses of Chrysochromulina tobin: Metabolic Tools for Enhanced Algal Fitness in the Prominent Order Prymnesiales (Haptophyceae).</title>
        <authorList>
            <person name="Hovde B.T."/>
            <person name="Deodato C.R."/>
            <person name="Hunsperger H.M."/>
            <person name="Ryken S.A."/>
            <person name="Yost W."/>
            <person name="Jha R.K."/>
            <person name="Patterson J."/>
            <person name="Monnat R.J. Jr."/>
            <person name="Barlow S.B."/>
            <person name="Starkenburg S.R."/>
            <person name="Cattolico R.A."/>
        </authorList>
    </citation>
    <scope>NUCLEOTIDE SEQUENCE</scope>
    <source>
        <strain evidence="6">CCMP291</strain>
    </source>
</reference>
<evidence type="ECO:0000256" key="1">
    <source>
        <dbReference type="ARBA" id="ARBA00022741"/>
    </source>
</evidence>